<evidence type="ECO:0000256" key="8">
    <source>
        <dbReference type="SAM" id="MobiDB-lite"/>
    </source>
</evidence>
<keyword evidence="11" id="KW-0966">Cell projection</keyword>
<evidence type="ECO:0000256" key="4">
    <source>
        <dbReference type="ARBA" id="ARBA00022692"/>
    </source>
</evidence>
<evidence type="ECO:0000256" key="7">
    <source>
        <dbReference type="PROSITE-ProRule" id="PRU00473"/>
    </source>
</evidence>
<dbReference type="InterPro" id="IPR050330">
    <property type="entry name" value="Bact_OuterMem_StrucFunc"/>
</dbReference>
<dbReference type="PANTHER" id="PTHR30329">
    <property type="entry name" value="STATOR ELEMENT OF FLAGELLAR MOTOR COMPLEX"/>
    <property type="match status" value="1"/>
</dbReference>
<dbReference type="Pfam" id="PF13677">
    <property type="entry name" value="MotB_plug"/>
    <property type="match status" value="1"/>
</dbReference>
<keyword evidence="11" id="KW-0969">Cilium</keyword>
<feature type="region of interest" description="Disordered" evidence="8">
    <location>
        <begin position="81"/>
        <end position="115"/>
    </location>
</feature>
<name>A0A0A7RGF4_9LACO</name>
<sequence length="266" mass="29020">MRKKKKKNDSDSEAWMLPYSDMLTLLLALFIVMFASAKVDDSKFQKISSEFGSIMALSPEQQNHKSAAVGGSNAIELDSTSVTNKEKDSQAPDPKTKKAAIKQENGVKGSISQQNQEQRLKEIAKSLNQTAAEMNLGKNTKASIKSDGLHLNLDSNILFDSGSADLTADSAAALKELGPKIQQLKENEVIIAGYTDNVPQESKDYPSNWELSAARAVSVMRFFVQQKAVTEGNVSIEAFGENNPKATNDTPAGRAKNRRVELVIKK</sequence>
<proteinExistence type="inferred from homology"/>
<keyword evidence="6 7" id="KW-0472">Membrane</keyword>
<reference evidence="10" key="1">
    <citation type="journal article" date="2014" name="Appl. Environ. Microbiol.">
        <title>Detection and genomic characterization of motility in Lactobacillus curvatus: confirmation of motility in a species outside the Lactobacillus salivarius clade.</title>
        <authorList>
            <person name="Cousin F.J."/>
            <person name="Lynch S.M."/>
            <person name="Harris H.M."/>
            <person name="McCann A."/>
            <person name="Lynch D.B."/>
            <person name="Neville B.A."/>
            <person name="Irisawa T."/>
            <person name="Okada S."/>
            <person name="Endo A."/>
            <person name="O'Toole P.W."/>
        </authorList>
    </citation>
    <scope>NUCLEOTIDE SEQUENCE</scope>
    <source>
        <strain evidence="10">KCTC 13900</strain>
    </source>
</reference>
<dbReference type="SUPFAM" id="SSF103088">
    <property type="entry name" value="OmpA-like"/>
    <property type="match status" value="1"/>
</dbReference>
<keyword evidence="4" id="KW-0812">Transmembrane</keyword>
<evidence type="ECO:0000256" key="3">
    <source>
        <dbReference type="ARBA" id="ARBA00022475"/>
    </source>
</evidence>
<dbReference type="InterPro" id="IPR036737">
    <property type="entry name" value="OmpA-like_sf"/>
</dbReference>
<organism evidence="10">
    <name type="scientific">Ligilactobacillus acidipiscis</name>
    <dbReference type="NCBI Taxonomy" id="89059"/>
    <lineage>
        <taxon>Bacteria</taxon>
        <taxon>Bacillati</taxon>
        <taxon>Bacillota</taxon>
        <taxon>Bacilli</taxon>
        <taxon>Lactobacillales</taxon>
        <taxon>Lactobacillaceae</taxon>
        <taxon>Ligilactobacillus</taxon>
    </lineage>
</organism>
<dbReference type="RefSeq" id="WP_010498456.1">
    <property type="nucleotide sequence ID" value="NZ_JQBK01000137.1"/>
</dbReference>
<dbReference type="PATRIC" id="fig|89059.3.peg.457"/>
<feature type="domain" description="OmpA-like" evidence="9">
    <location>
        <begin position="146"/>
        <end position="266"/>
    </location>
</feature>
<dbReference type="Pfam" id="PF00691">
    <property type="entry name" value="OmpA"/>
    <property type="match status" value="1"/>
</dbReference>
<comment type="subcellular location">
    <subcellularLocation>
        <location evidence="1">Cell membrane</location>
        <topology evidence="1">Single-pass membrane protein</topology>
    </subcellularLocation>
</comment>
<reference evidence="11 12" key="2">
    <citation type="journal article" date="2015" name="Genome Announc.">
        <title>Expanding the biotechnology potential of lactobacilli through comparative genomics of 213 strains and associated genera.</title>
        <authorList>
            <person name="Sun Z."/>
            <person name="Harris H.M."/>
            <person name="McCann A."/>
            <person name="Guo C."/>
            <person name="Argimon S."/>
            <person name="Zhang W."/>
            <person name="Yang X."/>
            <person name="Jeffery I.B."/>
            <person name="Cooney J.C."/>
            <person name="Kagawa T.F."/>
            <person name="Liu W."/>
            <person name="Song Y."/>
            <person name="Salvetti E."/>
            <person name="Wrobel A."/>
            <person name="Rasinkangas P."/>
            <person name="Parkhill J."/>
            <person name="Rea M.C."/>
            <person name="O'Sullivan O."/>
            <person name="Ritari J."/>
            <person name="Douillard F.P."/>
            <person name="Paul Ross R."/>
            <person name="Yang R."/>
            <person name="Briner A.E."/>
            <person name="Felis G.E."/>
            <person name="de Vos W.M."/>
            <person name="Barrangou R."/>
            <person name="Klaenhammer T.R."/>
            <person name="Caufield P.W."/>
            <person name="Cui Y."/>
            <person name="Zhang H."/>
            <person name="O'Toole P.W."/>
        </authorList>
    </citation>
    <scope>NUCLEOTIDE SEQUENCE [LARGE SCALE GENOMIC DNA]</scope>
    <source>
        <strain evidence="11 12">DSM 15353</strain>
    </source>
</reference>
<keyword evidence="5" id="KW-1133">Transmembrane helix</keyword>
<evidence type="ECO:0000256" key="5">
    <source>
        <dbReference type="ARBA" id="ARBA00022989"/>
    </source>
</evidence>
<dbReference type="PANTHER" id="PTHR30329:SF21">
    <property type="entry name" value="LIPOPROTEIN YIAD-RELATED"/>
    <property type="match status" value="1"/>
</dbReference>
<dbReference type="AlphaFoldDB" id="A0A0A7RGF4"/>
<dbReference type="EMBL" id="JQBK01000137">
    <property type="protein sequence ID" value="KRN79540.1"/>
    <property type="molecule type" value="Genomic_DNA"/>
</dbReference>
<dbReference type="GO" id="GO:0005886">
    <property type="term" value="C:plasma membrane"/>
    <property type="evidence" value="ECO:0007669"/>
    <property type="project" value="UniProtKB-SubCell"/>
</dbReference>
<evidence type="ECO:0000259" key="9">
    <source>
        <dbReference type="PROSITE" id="PS51123"/>
    </source>
</evidence>
<dbReference type="Gene3D" id="3.30.1330.60">
    <property type="entry name" value="OmpA-like domain"/>
    <property type="match status" value="1"/>
</dbReference>
<evidence type="ECO:0000256" key="6">
    <source>
        <dbReference type="ARBA" id="ARBA00023136"/>
    </source>
</evidence>
<protein>
    <submittedName>
        <fullName evidence="10">Chemotaxis protein MotB</fullName>
    </submittedName>
    <submittedName>
        <fullName evidence="11">Flagellar motor protein MotB</fullName>
    </submittedName>
</protein>
<keyword evidence="3" id="KW-1003">Cell membrane</keyword>
<keyword evidence="11" id="KW-0282">Flagellum</keyword>
<evidence type="ECO:0000313" key="10">
    <source>
        <dbReference type="EMBL" id="AJA33654.1"/>
    </source>
</evidence>
<evidence type="ECO:0000256" key="2">
    <source>
        <dbReference type="ARBA" id="ARBA00008914"/>
    </source>
</evidence>
<accession>A0A0A7RGF4</accession>
<evidence type="ECO:0000313" key="11">
    <source>
        <dbReference type="EMBL" id="KRN79540.1"/>
    </source>
</evidence>
<dbReference type="InterPro" id="IPR025713">
    <property type="entry name" value="MotB-like_N_dom"/>
</dbReference>
<dbReference type="STRING" id="89059.LAC1533_1900"/>
<dbReference type="OrthoDB" id="9815217at2"/>
<dbReference type="PROSITE" id="PS51123">
    <property type="entry name" value="OMPA_2"/>
    <property type="match status" value="1"/>
</dbReference>
<gene>
    <name evidence="10" type="primary">motB</name>
    <name evidence="11" type="ORF">IV43_GL000449</name>
</gene>
<dbReference type="InterPro" id="IPR006665">
    <property type="entry name" value="OmpA-like"/>
</dbReference>
<dbReference type="Proteomes" id="UP000051491">
    <property type="component" value="Unassembled WGS sequence"/>
</dbReference>
<comment type="similarity">
    <text evidence="2">Belongs to the MotB family.</text>
</comment>
<dbReference type="CDD" id="cd07185">
    <property type="entry name" value="OmpA_C-like"/>
    <property type="match status" value="1"/>
</dbReference>
<evidence type="ECO:0000313" key="12">
    <source>
        <dbReference type="Proteomes" id="UP000051491"/>
    </source>
</evidence>
<feature type="compositionally biased region" description="Basic and acidic residues" evidence="8">
    <location>
        <begin position="84"/>
        <end position="96"/>
    </location>
</feature>
<dbReference type="EMBL" id="KM886858">
    <property type="protein sequence ID" value="AJA33654.1"/>
    <property type="molecule type" value="Genomic_DNA"/>
</dbReference>
<evidence type="ECO:0000256" key="1">
    <source>
        <dbReference type="ARBA" id="ARBA00004162"/>
    </source>
</evidence>